<feature type="signal peptide" evidence="1">
    <location>
        <begin position="1"/>
        <end position="19"/>
    </location>
</feature>
<dbReference type="SUPFAM" id="SSF81296">
    <property type="entry name" value="E set domains"/>
    <property type="match status" value="1"/>
</dbReference>
<dbReference type="InterPro" id="IPR013783">
    <property type="entry name" value="Ig-like_fold"/>
</dbReference>
<comment type="caution">
    <text evidence="3">The sequence shown here is derived from an EMBL/GenBank/DDBJ whole genome shotgun (WGS) entry which is preliminary data.</text>
</comment>
<dbReference type="InterPro" id="IPR014756">
    <property type="entry name" value="Ig_E-set"/>
</dbReference>
<protein>
    <submittedName>
        <fullName evidence="3">Chitinase N-terminal domain-containing protein</fullName>
    </submittedName>
</protein>
<dbReference type="Gene3D" id="2.60.40.10">
    <property type="entry name" value="Immunoglobulins"/>
    <property type="match status" value="1"/>
</dbReference>
<dbReference type="RefSeq" id="WP_340335522.1">
    <property type="nucleotide sequence ID" value="NZ_JBBKZS010000004.1"/>
</dbReference>
<dbReference type="Proteomes" id="UP001367030">
    <property type="component" value="Unassembled WGS sequence"/>
</dbReference>
<evidence type="ECO:0000256" key="1">
    <source>
        <dbReference type="SAM" id="SignalP"/>
    </source>
</evidence>
<dbReference type="Pfam" id="PF08329">
    <property type="entry name" value="ChitinaseA_N"/>
    <property type="match status" value="1"/>
</dbReference>
<keyword evidence="4" id="KW-1185">Reference proteome</keyword>
<keyword evidence="1" id="KW-0732">Signal</keyword>
<reference evidence="3 4" key="1">
    <citation type="submission" date="2024-03" db="EMBL/GenBank/DDBJ databases">
        <title>Novel species of the genus Variovorax.</title>
        <authorList>
            <person name="Liu Q."/>
            <person name="Xin Y.-H."/>
        </authorList>
    </citation>
    <scope>NUCLEOTIDE SEQUENCE [LARGE SCALE GENOMIC DNA]</scope>
    <source>
        <strain evidence="3 4">KACC 18901</strain>
    </source>
</reference>
<proteinExistence type="predicted"/>
<organism evidence="3 4">
    <name type="scientific">Variovorax robiniae</name>
    <dbReference type="NCBI Taxonomy" id="1836199"/>
    <lineage>
        <taxon>Bacteria</taxon>
        <taxon>Pseudomonadati</taxon>
        <taxon>Pseudomonadota</taxon>
        <taxon>Betaproteobacteria</taxon>
        <taxon>Burkholderiales</taxon>
        <taxon>Comamonadaceae</taxon>
        <taxon>Variovorax</taxon>
    </lineage>
</organism>
<accession>A0ABU8X6U6</accession>
<dbReference type="InterPro" id="IPR013540">
    <property type="entry name" value="ChitinaseA_N"/>
</dbReference>
<dbReference type="EMBL" id="JBBKZS010000004">
    <property type="protein sequence ID" value="MEJ8855451.1"/>
    <property type="molecule type" value="Genomic_DNA"/>
</dbReference>
<feature type="domain" description="Chitinase A N-terminal" evidence="2">
    <location>
        <begin position="209"/>
        <end position="292"/>
    </location>
</feature>
<name>A0ABU8X6U6_9BURK</name>
<feature type="chain" id="PRO_5045963062" evidence="1">
    <location>
        <begin position="20"/>
        <end position="414"/>
    </location>
</feature>
<evidence type="ECO:0000259" key="2">
    <source>
        <dbReference type="Pfam" id="PF08329"/>
    </source>
</evidence>
<gene>
    <name evidence="3" type="ORF">WKW79_12775</name>
</gene>
<evidence type="ECO:0000313" key="4">
    <source>
        <dbReference type="Proteomes" id="UP001367030"/>
    </source>
</evidence>
<sequence>MNKSFCNALFLFLPLIAGAQIRVTRDEAEQAADVACQPDESGLLACTPVPLPPPPVANDPSIQPLPGIPLSPESFSNTTINRPNTPGFDPIPATSDTGSVDIGWDLNYGIPVQYWEIWDNGQLRYRGRQFTQRAIASNSGLEGPSFSVRTLAMQSGVYTLKLVPGRHELMINLCSTGTGNEPLCARYDAVTWVGGEDKSSPGKPQIESMPSVNTGGPLEVRWNLWWGQPGQYWQLLDNDAVVVESRRFAPSDRAVQSGVIRIESPSAQAHDLRINLCSANQCVASDSTRVTVLLPVPRPPTILLQSSVTPQGEWLVSWRLPYAYDTGPPDSWQLRNPASDTVLVAKQTVSQCPAVSSQDEETAVAGYCGDALLPTANAPTSAMVRVCAGTQCFDSPSLALVRRATNRPRSAPGQ</sequence>
<evidence type="ECO:0000313" key="3">
    <source>
        <dbReference type="EMBL" id="MEJ8855451.1"/>
    </source>
</evidence>